<feature type="transmembrane region" description="Helical" evidence="6">
    <location>
        <begin position="30"/>
        <end position="52"/>
    </location>
</feature>
<gene>
    <name evidence="8" type="ORF">DDQ50_14160</name>
</gene>
<keyword evidence="9" id="KW-1185">Reference proteome</keyword>
<dbReference type="OrthoDB" id="3268959at2"/>
<dbReference type="Proteomes" id="UP000244893">
    <property type="component" value="Unassembled WGS sequence"/>
</dbReference>
<keyword evidence="5 6" id="KW-0472">Membrane</keyword>
<feature type="domain" description="ABC-2 type transporter transmembrane" evidence="7">
    <location>
        <begin position="135"/>
        <end position="339"/>
    </location>
</feature>
<dbReference type="EMBL" id="QEOP01000002">
    <property type="protein sequence ID" value="PVZ94812.1"/>
    <property type="molecule type" value="Genomic_DNA"/>
</dbReference>
<feature type="transmembrane region" description="Helical" evidence="6">
    <location>
        <begin position="297"/>
        <end position="315"/>
    </location>
</feature>
<reference evidence="8 9" key="1">
    <citation type="submission" date="2018-05" db="EMBL/GenBank/DDBJ databases">
        <title>Amnibacterium sp. M8JJ-5, whole genome shotgun sequence.</title>
        <authorList>
            <person name="Tuo L."/>
        </authorList>
    </citation>
    <scope>NUCLEOTIDE SEQUENCE [LARGE SCALE GENOMIC DNA]</scope>
    <source>
        <strain evidence="8 9">M8JJ-5</strain>
    </source>
</reference>
<keyword evidence="4 6" id="KW-1133">Transmembrane helix</keyword>
<evidence type="ECO:0000313" key="8">
    <source>
        <dbReference type="EMBL" id="PVZ94812.1"/>
    </source>
</evidence>
<organism evidence="8 9">
    <name type="scientific">Amnibacterium flavum</name>
    <dbReference type="NCBI Taxonomy" id="2173173"/>
    <lineage>
        <taxon>Bacteria</taxon>
        <taxon>Bacillati</taxon>
        <taxon>Actinomycetota</taxon>
        <taxon>Actinomycetes</taxon>
        <taxon>Micrococcales</taxon>
        <taxon>Microbacteriaceae</taxon>
        <taxon>Amnibacterium</taxon>
    </lineage>
</organism>
<dbReference type="PANTHER" id="PTHR30294">
    <property type="entry name" value="MEMBRANE COMPONENT OF ABC TRANSPORTER YHHJ-RELATED"/>
    <property type="match status" value="1"/>
</dbReference>
<evidence type="ECO:0000256" key="5">
    <source>
        <dbReference type="ARBA" id="ARBA00023136"/>
    </source>
</evidence>
<name>A0A2V1HT22_9MICO</name>
<accession>A0A2V1HT22</accession>
<dbReference type="Pfam" id="PF12698">
    <property type="entry name" value="ABC2_membrane_3"/>
    <property type="match status" value="1"/>
</dbReference>
<protein>
    <submittedName>
        <fullName evidence="8">Sodium ABC transporter permease</fullName>
    </submittedName>
</protein>
<dbReference type="RefSeq" id="WP_116757323.1">
    <property type="nucleotide sequence ID" value="NZ_JBHUEX010000001.1"/>
</dbReference>
<evidence type="ECO:0000256" key="4">
    <source>
        <dbReference type="ARBA" id="ARBA00022989"/>
    </source>
</evidence>
<dbReference type="GO" id="GO:0140359">
    <property type="term" value="F:ABC-type transporter activity"/>
    <property type="evidence" value="ECO:0007669"/>
    <property type="project" value="InterPro"/>
</dbReference>
<sequence>MSTTSSPNSFAQSVALVAEREVRMRLRSKAFLISSAILLLAVLGSIVAGSVFSGAAGDSTIPVATVAETARYGQSDGLKATSADEAEQLVRDGEVDAAILPGDGPSGIELVGLDDVPTELVQLLSVTPEVTLIGDTSTNGFLAYIVAIAFGVVFFMAATVFGTTIAQSVVEEKQTRIVEILMSAISARALLAGKVVGNTILAFGQILLIAVLAIVGLLVTGQDDVVNLLGPSIIWFVVFFAVGFVLIAAMYATAAALVSRQEDIGSVTSPVLMLVMIPYFLIIFFYDNDLVLTIMSYVPFSAPIGMPMRIFLGTAEWWEPLLSLLMVIATTVLVVLLGSKIYSNSLLRTGARVKLLEALRG</sequence>
<evidence type="ECO:0000259" key="7">
    <source>
        <dbReference type="Pfam" id="PF12698"/>
    </source>
</evidence>
<comment type="caution">
    <text evidence="8">The sequence shown here is derived from an EMBL/GenBank/DDBJ whole genome shotgun (WGS) entry which is preliminary data.</text>
</comment>
<evidence type="ECO:0000256" key="1">
    <source>
        <dbReference type="ARBA" id="ARBA00004651"/>
    </source>
</evidence>
<feature type="transmembrane region" description="Helical" evidence="6">
    <location>
        <begin position="233"/>
        <end position="258"/>
    </location>
</feature>
<keyword evidence="3 6" id="KW-0812">Transmembrane</keyword>
<evidence type="ECO:0000313" key="9">
    <source>
        <dbReference type="Proteomes" id="UP000244893"/>
    </source>
</evidence>
<feature type="transmembrane region" description="Helical" evidence="6">
    <location>
        <begin position="141"/>
        <end position="165"/>
    </location>
</feature>
<evidence type="ECO:0000256" key="6">
    <source>
        <dbReference type="SAM" id="Phobius"/>
    </source>
</evidence>
<dbReference type="InterPro" id="IPR013525">
    <property type="entry name" value="ABC2_TM"/>
</dbReference>
<dbReference type="InterPro" id="IPR051449">
    <property type="entry name" value="ABC-2_transporter_component"/>
</dbReference>
<evidence type="ECO:0000256" key="2">
    <source>
        <dbReference type="ARBA" id="ARBA00022475"/>
    </source>
</evidence>
<dbReference type="GO" id="GO:0005886">
    <property type="term" value="C:plasma membrane"/>
    <property type="evidence" value="ECO:0007669"/>
    <property type="project" value="UniProtKB-SubCell"/>
</dbReference>
<comment type="subcellular location">
    <subcellularLocation>
        <location evidence="1">Cell membrane</location>
        <topology evidence="1">Multi-pass membrane protein</topology>
    </subcellularLocation>
</comment>
<dbReference type="PANTHER" id="PTHR30294:SF29">
    <property type="entry name" value="MULTIDRUG ABC TRANSPORTER PERMEASE YBHS-RELATED"/>
    <property type="match status" value="1"/>
</dbReference>
<feature type="transmembrane region" description="Helical" evidence="6">
    <location>
        <begin position="321"/>
        <end position="342"/>
    </location>
</feature>
<keyword evidence="2" id="KW-1003">Cell membrane</keyword>
<feature type="transmembrane region" description="Helical" evidence="6">
    <location>
        <begin position="264"/>
        <end position="285"/>
    </location>
</feature>
<feature type="transmembrane region" description="Helical" evidence="6">
    <location>
        <begin position="202"/>
        <end position="221"/>
    </location>
</feature>
<evidence type="ECO:0000256" key="3">
    <source>
        <dbReference type="ARBA" id="ARBA00022692"/>
    </source>
</evidence>
<dbReference type="AlphaFoldDB" id="A0A2V1HT22"/>
<proteinExistence type="predicted"/>